<keyword evidence="5" id="KW-0963">Cytoplasm</keyword>
<comment type="function">
    <text evidence="5">Catalyzes the phosphorylation of the 3'-hydroxyl group of dephosphocoenzyme A to form coenzyme A.</text>
</comment>
<evidence type="ECO:0000256" key="2">
    <source>
        <dbReference type="ARBA" id="ARBA00022741"/>
    </source>
</evidence>
<evidence type="ECO:0000313" key="7">
    <source>
        <dbReference type="EMBL" id="MDP1520022.1"/>
    </source>
</evidence>
<comment type="caution">
    <text evidence="7">The sequence shown here is derived from an EMBL/GenBank/DDBJ whole genome shotgun (WGS) entry which is preliminary data.</text>
</comment>
<keyword evidence="5 7" id="KW-0418">Kinase</keyword>
<comment type="catalytic activity">
    <reaction evidence="5">
        <text>3'-dephospho-CoA + ATP = ADP + CoA + H(+)</text>
        <dbReference type="Rhea" id="RHEA:18245"/>
        <dbReference type="ChEBI" id="CHEBI:15378"/>
        <dbReference type="ChEBI" id="CHEBI:30616"/>
        <dbReference type="ChEBI" id="CHEBI:57287"/>
        <dbReference type="ChEBI" id="CHEBI:57328"/>
        <dbReference type="ChEBI" id="CHEBI:456216"/>
        <dbReference type="EC" id="2.7.1.24"/>
    </reaction>
</comment>
<dbReference type="PANTHER" id="PTHR10695:SF46">
    <property type="entry name" value="BIFUNCTIONAL COENZYME A SYNTHASE-RELATED"/>
    <property type="match status" value="1"/>
</dbReference>
<reference evidence="7" key="1">
    <citation type="journal article" date="2010" name="Int. J. Syst. Evol. Microbiol.">
        <title>Porticoccus litoralis gen. nov., sp. nov., a gammaproteobacterium isolated from the Yellow Sea.</title>
        <authorList>
            <person name="Oh H.M."/>
            <person name="Kim H."/>
            <person name="Kim K.M."/>
            <person name="Min G.S."/>
            <person name="Cho J.C."/>
        </authorList>
    </citation>
    <scope>NUCLEOTIDE SEQUENCE</scope>
    <source>
        <strain evidence="7">DSM 25064</strain>
    </source>
</reference>
<evidence type="ECO:0000256" key="4">
    <source>
        <dbReference type="ARBA" id="ARBA00022993"/>
    </source>
</evidence>
<accession>A0AAW8B0E8</accession>
<keyword evidence="4 5" id="KW-0173">Coenzyme A biosynthesis</keyword>
<comment type="subcellular location">
    <subcellularLocation>
        <location evidence="5">Cytoplasm</location>
    </subcellularLocation>
</comment>
<dbReference type="Proteomes" id="UP001178354">
    <property type="component" value="Unassembled WGS sequence"/>
</dbReference>
<comment type="pathway">
    <text evidence="5">Cofactor biosynthesis; coenzyme A biosynthesis; CoA from (R)-pantothenate: step 5/5.</text>
</comment>
<dbReference type="NCBIfam" id="TIGR00152">
    <property type="entry name" value="dephospho-CoA kinase"/>
    <property type="match status" value="1"/>
</dbReference>
<sequence length="206" mass="22798">MSDKNHVFTIGLTGGIGSGKSAVANQFRALGIDVIDADQAARQAVEVGSDTLKAIADHFSEEALLEDGSLNRAYLRKLVFDHPQHRQWLESLLHPIIRDLIDQALQRVNGPYAILESPLLLETDQHLRVDRVLVVDVPEAVQIERATIRDGSNESQILAIMKSQLTREQRLSRADDILDNSGPPGDLTDAVAQLHKQYLKLAGEQR</sequence>
<dbReference type="HAMAP" id="MF_00376">
    <property type="entry name" value="Dephospho_CoA_kinase"/>
    <property type="match status" value="1"/>
</dbReference>
<organism evidence="7 8">
    <name type="scientific">Porticoccus litoralis</name>
    <dbReference type="NCBI Taxonomy" id="434086"/>
    <lineage>
        <taxon>Bacteria</taxon>
        <taxon>Pseudomonadati</taxon>
        <taxon>Pseudomonadota</taxon>
        <taxon>Gammaproteobacteria</taxon>
        <taxon>Cellvibrionales</taxon>
        <taxon>Porticoccaceae</taxon>
        <taxon>Porticoccus</taxon>
    </lineage>
</organism>
<dbReference type="PANTHER" id="PTHR10695">
    <property type="entry name" value="DEPHOSPHO-COA KINASE-RELATED"/>
    <property type="match status" value="1"/>
</dbReference>
<dbReference type="Gene3D" id="3.40.50.300">
    <property type="entry name" value="P-loop containing nucleotide triphosphate hydrolases"/>
    <property type="match status" value="1"/>
</dbReference>
<dbReference type="EMBL" id="JAUUUU010000001">
    <property type="protein sequence ID" value="MDP1520022.1"/>
    <property type="molecule type" value="Genomic_DNA"/>
</dbReference>
<dbReference type="GO" id="GO:0004140">
    <property type="term" value="F:dephospho-CoA kinase activity"/>
    <property type="evidence" value="ECO:0007669"/>
    <property type="project" value="UniProtKB-UniRule"/>
</dbReference>
<dbReference type="EC" id="2.7.1.24" evidence="5 6"/>
<dbReference type="Pfam" id="PF01121">
    <property type="entry name" value="CoaE"/>
    <property type="match status" value="1"/>
</dbReference>
<keyword evidence="3 5" id="KW-0067">ATP-binding</keyword>
<dbReference type="SUPFAM" id="SSF52540">
    <property type="entry name" value="P-loop containing nucleoside triphosphate hydrolases"/>
    <property type="match status" value="1"/>
</dbReference>
<proteinExistence type="inferred from homology"/>
<evidence type="ECO:0000256" key="6">
    <source>
        <dbReference type="NCBIfam" id="TIGR00152"/>
    </source>
</evidence>
<keyword evidence="5 7" id="KW-0808">Transferase</keyword>
<name>A0AAW8B0E8_9GAMM</name>
<comment type="similarity">
    <text evidence="1 5">Belongs to the CoaE family.</text>
</comment>
<dbReference type="InterPro" id="IPR001977">
    <property type="entry name" value="Depp_CoAkinase"/>
</dbReference>
<dbReference type="InterPro" id="IPR027417">
    <property type="entry name" value="P-loop_NTPase"/>
</dbReference>
<evidence type="ECO:0000313" key="8">
    <source>
        <dbReference type="Proteomes" id="UP001178354"/>
    </source>
</evidence>
<evidence type="ECO:0000256" key="1">
    <source>
        <dbReference type="ARBA" id="ARBA00009018"/>
    </source>
</evidence>
<dbReference type="RefSeq" id="WP_305169536.1">
    <property type="nucleotide sequence ID" value="NZ_JAUUUU010000001.1"/>
</dbReference>
<dbReference type="GO" id="GO:0015937">
    <property type="term" value="P:coenzyme A biosynthetic process"/>
    <property type="evidence" value="ECO:0007669"/>
    <property type="project" value="UniProtKB-UniRule"/>
</dbReference>
<keyword evidence="2 5" id="KW-0547">Nucleotide-binding</keyword>
<gene>
    <name evidence="5 7" type="primary">coaE</name>
    <name evidence="7" type="ORF">Q8A57_03480</name>
</gene>
<protein>
    <recommendedName>
        <fullName evidence="5 6">Dephospho-CoA kinase</fullName>
        <ecNumber evidence="5 6">2.7.1.24</ecNumber>
    </recommendedName>
    <alternativeName>
        <fullName evidence="5">Dephosphocoenzyme A kinase</fullName>
    </alternativeName>
</protein>
<evidence type="ECO:0000256" key="5">
    <source>
        <dbReference type="HAMAP-Rule" id="MF_00376"/>
    </source>
</evidence>
<reference evidence="7" key="2">
    <citation type="submission" date="2023-08" db="EMBL/GenBank/DDBJ databases">
        <authorList>
            <person name="Luo J."/>
        </authorList>
    </citation>
    <scope>NUCLEOTIDE SEQUENCE</scope>
    <source>
        <strain evidence="7">DSM 25064</strain>
    </source>
</reference>
<dbReference type="AlphaFoldDB" id="A0AAW8B0E8"/>
<keyword evidence="8" id="KW-1185">Reference proteome</keyword>
<dbReference type="GO" id="GO:0005524">
    <property type="term" value="F:ATP binding"/>
    <property type="evidence" value="ECO:0007669"/>
    <property type="project" value="UniProtKB-UniRule"/>
</dbReference>
<dbReference type="GO" id="GO:0005737">
    <property type="term" value="C:cytoplasm"/>
    <property type="evidence" value="ECO:0007669"/>
    <property type="project" value="UniProtKB-SubCell"/>
</dbReference>
<feature type="binding site" evidence="5">
    <location>
        <begin position="17"/>
        <end position="22"/>
    </location>
    <ligand>
        <name>ATP</name>
        <dbReference type="ChEBI" id="CHEBI:30616"/>
    </ligand>
</feature>
<evidence type="ECO:0000256" key="3">
    <source>
        <dbReference type="ARBA" id="ARBA00022840"/>
    </source>
</evidence>
<dbReference type="CDD" id="cd02022">
    <property type="entry name" value="DPCK"/>
    <property type="match status" value="1"/>
</dbReference>
<dbReference type="PROSITE" id="PS51219">
    <property type="entry name" value="DPCK"/>
    <property type="match status" value="1"/>
</dbReference>